<sequence length="84" mass="8768">MPSGQDRAQVRALLPVKRFALGVVTGLVLAVSLLAACGADSTEWDTLTVNQHLYLKDPAGTTFKIGIGKDASGKDLVTATRVGD</sequence>
<evidence type="ECO:0000313" key="1">
    <source>
        <dbReference type="EMBL" id="MCT7658875.1"/>
    </source>
</evidence>
<evidence type="ECO:0000313" key="2">
    <source>
        <dbReference type="Proteomes" id="UP001206639"/>
    </source>
</evidence>
<dbReference type="EMBL" id="JAODWD010000002">
    <property type="protein sequence ID" value="MCT7658875.1"/>
    <property type="molecule type" value="Genomic_DNA"/>
</dbReference>
<accession>A0ABT2MCM8</accession>
<comment type="caution">
    <text evidence="1">The sequence shown here is derived from an EMBL/GenBank/DDBJ whole genome shotgun (WGS) entry which is preliminary data.</text>
</comment>
<protein>
    <submittedName>
        <fullName evidence="1">Uncharacterized protein</fullName>
    </submittedName>
</protein>
<dbReference type="Proteomes" id="UP001206639">
    <property type="component" value="Unassembled WGS sequence"/>
</dbReference>
<gene>
    <name evidence="1" type="ORF">N4S67_10615</name>
</gene>
<reference evidence="2" key="1">
    <citation type="submission" date="2023-07" db="EMBL/GenBank/DDBJ databases">
        <authorList>
            <person name="Deng Y."/>
            <person name="Zhang Y.-Q."/>
        </authorList>
    </citation>
    <scope>NUCLEOTIDE SEQUENCE [LARGE SCALE GENOMIC DNA]</scope>
    <source>
        <strain evidence="2">CPCC 205710</strain>
    </source>
</reference>
<keyword evidence="2" id="KW-1185">Reference proteome</keyword>
<dbReference type="RefSeq" id="WP_260992902.1">
    <property type="nucleotide sequence ID" value="NZ_JAODWD010000002.1"/>
</dbReference>
<name>A0ABT2MCM8_9MYCO</name>
<proteinExistence type="predicted"/>
<organism evidence="1 2">
    <name type="scientific">Mycobacterium deserti</name>
    <dbReference type="NCBI Taxonomy" id="2978347"/>
    <lineage>
        <taxon>Bacteria</taxon>
        <taxon>Bacillati</taxon>
        <taxon>Actinomycetota</taxon>
        <taxon>Actinomycetes</taxon>
        <taxon>Mycobacteriales</taxon>
        <taxon>Mycobacteriaceae</taxon>
        <taxon>Mycobacterium</taxon>
    </lineage>
</organism>